<dbReference type="OrthoDB" id="8778441at2"/>
<evidence type="ECO:0000313" key="2">
    <source>
        <dbReference type="EMBL" id="OEZ98605.1"/>
    </source>
</evidence>
<name>A0A1E7WIV5_9BURK</name>
<dbReference type="Proteomes" id="UP000175989">
    <property type="component" value="Unassembled WGS sequence"/>
</dbReference>
<reference evidence="3" key="1">
    <citation type="journal article" date="2016" name="Front. Microbiol.">
        <title>Molecular Keys to the Janthinobacterium and Duganella spp. Interaction with the Plant Pathogen Fusarium graminearum.</title>
        <authorList>
            <person name="Haack F.S."/>
            <person name="Poehlein A."/>
            <person name="Kroger C."/>
            <person name="Voigt C.A."/>
            <person name="Piepenbring M."/>
            <person name="Bode H.B."/>
            <person name="Daniel R."/>
            <person name="Schafer W."/>
            <person name="Streit W.R."/>
        </authorList>
    </citation>
    <scope>NUCLEOTIDE SEQUENCE [LARGE SCALE GENOMIC DNA]</scope>
    <source>
        <strain evidence="3">T54</strain>
    </source>
</reference>
<organism evidence="2 3">
    <name type="scientific">Duganella phyllosphaerae</name>
    <dbReference type="NCBI Taxonomy" id="762836"/>
    <lineage>
        <taxon>Bacteria</taxon>
        <taxon>Pseudomonadati</taxon>
        <taxon>Pseudomonadota</taxon>
        <taxon>Betaproteobacteria</taxon>
        <taxon>Burkholderiales</taxon>
        <taxon>Oxalobacteraceae</taxon>
        <taxon>Telluria group</taxon>
        <taxon>Duganella</taxon>
    </lineage>
</organism>
<dbReference type="RefSeq" id="WP_070249002.1">
    <property type="nucleotide sequence ID" value="NZ_LROM01000090.1"/>
</dbReference>
<evidence type="ECO:0000256" key="1">
    <source>
        <dbReference type="SAM" id="SignalP"/>
    </source>
</evidence>
<comment type="caution">
    <text evidence="2">The sequence shown here is derived from an EMBL/GenBank/DDBJ whole genome shotgun (WGS) entry which is preliminary data.</text>
</comment>
<keyword evidence="1" id="KW-0732">Signal</keyword>
<accession>A0A1E7WIV5</accession>
<feature type="chain" id="PRO_5009207091" evidence="1">
    <location>
        <begin position="29"/>
        <end position="195"/>
    </location>
</feature>
<protein>
    <submittedName>
        <fullName evidence="2">Uncharacterized protein</fullName>
    </submittedName>
</protein>
<dbReference type="AlphaFoldDB" id="A0A1E7WIV5"/>
<gene>
    <name evidence="2" type="ORF">DUPY_27850</name>
</gene>
<proteinExistence type="predicted"/>
<evidence type="ECO:0000313" key="3">
    <source>
        <dbReference type="Proteomes" id="UP000175989"/>
    </source>
</evidence>
<keyword evidence="3" id="KW-1185">Reference proteome</keyword>
<sequence>MRPFHLLRPLAPIAAACLLTFASAVAHSATVPTAAAATTAAAEDTVPPNTPPTSQADVDRLIAYGKKHGVQTPAGWMPLILPSIRGHIQSPETDDVVQLMYNDEQKLAGAVMVTFTPGGGGYASILKTFEYGDADGNPARLSMIEPGDYLPACHPGNACQKVHIANQAVGLCFGEASCRILYYEGKEMRDVVMTD</sequence>
<feature type="signal peptide" evidence="1">
    <location>
        <begin position="1"/>
        <end position="28"/>
    </location>
</feature>
<dbReference type="PATRIC" id="fig|762836.4.peg.2869"/>
<dbReference type="EMBL" id="LROM01000090">
    <property type="protein sequence ID" value="OEZ98605.1"/>
    <property type="molecule type" value="Genomic_DNA"/>
</dbReference>